<keyword evidence="4" id="KW-1185">Reference proteome</keyword>
<evidence type="ECO:0000256" key="1">
    <source>
        <dbReference type="ARBA" id="ARBA00023002"/>
    </source>
</evidence>
<evidence type="ECO:0000259" key="2">
    <source>
        <dbReference type="Pfam" id="PF00248"/>
    </source>
</evidence>
<dbReference type="GO" id="GO:0005737">
    <property type="term" value="C:cytoplasm"/>
    <property type="evidence" value="ECO:0007669"/>
    <property type="project" value="TreeGrafter"/>
</dbReference>
<dbReference type="Proteomes" id="UP000184291">
    <property type="component" value="Unassembled WGS sequence"/>
</dbReference>
<organism evidence="3 4">
    <name type="scientific">Actinomyces glycerinitolerans</name>
    <dbReference type="NCBI Taxonomy" id="1892869"/>
    <lineage>
        <taxon>Bacteria</taxon>
        <taxon>Bacillati</taxon>
        <taxon>Actinomycetota</taxon>
        <taxon>Actinomycetes</taxon>
        <taxon>Actinomycetales</taxon>
        <taxon>Actinomycetaceae</taxon>
        <taxon>Actinomyces</taxon>
    </lineage>
</organism>
<dbReference type="Gene3D" id="3.20.20.100">
    <property type="entry name" value="NADP-dependent oxidoreductase domain"/>
    <property type="match status" value="1"/>
</dbReference>
<proteinExistence type="predicted"/>
<protein>
    <recommendedName>
        <fullName evidence="2">NADP-dependent oxidoreductase domain-containing protein</fullName>
    </recommendedName>
</protein>
<dbReference type="STRING" id="1892869.ACGLYG10_0973"/>
<dbReference type="GO" id="GO:0016491">
    <property type="term" value="F:oxidoreductase activity"/>
    <property type="evidence" value="ECO:0007669"/>
    <property type="project" value="UniProtKB-KW"/>
</dbReference>
<feature type="domain" description="NADP-dependent oxidoreductase" evidence="2">
    <location>
        <begin position="16"/>
        <end position="314"/>
    </location>
</feature>
<name>A0A1M4RXQ3_9ACTO</name>
<dbReference type="PANTHER" id="PTHR43625:SF77">
    <property type="entry name" value="ALDO-KETO REDUCTASE"/>
    <property type="match status" value="1"/>
</dbReference>
<evidence type="ECO:0000313" key="3">
    <source>
        <dbReference type="EMBL" id="SHE24764.1"/>
    </source>
</evidence>
<dbReference type="InterPro" id="IPR050791">
    <property type="entry name" value="Aldo-Keto_reductase"/>
</dbReference>
<dbReference type="RefSeq" id="WP_073328498.1">
    <property type="nucleotide sequence ID" value="NZ_FQTT01000009.1"/>
</dbReference>
<evidence type="ECO:0000313" key="4">
    <source>
        <dbReference type="Proteomes" id="UP000184291"/>
    </source>
</evidence>
<keyword evidence="1" id="KW-0560">Oxidoreductase</keyword>
<dbReference type="Pfam" id="PF00248">
    <property type="entry name" value="Aldo_ket_red"/>
    <property type="match status" value="1"/>
</dbReference>
<gene>
    <name evidence="3" type="ORF">ACGLYG10_0973</name>
</gene>
<dbReference type="OrthoDB" id="9768793at2"/>
<dbReference type="EMBL" id="FQTT01000009">
    <property type="protein sequence ID" value="SHE24764.1"/>
    <property type="molecule type" value="Genomic_DNA"/>
</dbReference>
<dbReference type="InterPro" id="IPR023210">
    <property type="entry name" value="NADP_OxRdtase_dom"/>
</dbReference>
<accession>A0A1M4RXQ3</accession>
<dbReference type="SUPFAM" id="SSF51430">
    <property type="entry name" value="NAD(P)-linked oxidoreductase"/>
    <property type="match status" value="1"/>
</dbReference>
<reference evidence="4" key="1">
    <citation type="submission" date="2016-09" db="EMBL/GenBank/DDBJ databases">
        <authorList>
            <person name="Strepis N."/>
        </authorList>
    </citation>
    <scope>NUCLEOTIDE SEQUENCE [LARGE SCALE GENOMIC DNA]</scope>
</reference>
<dbReference type="PANTHER" id="PTHR43625">
    <property type="entry name" value="AFLATOXIN B1 ALDEHYDE REDUCTASE"/>
    <property type="match status" value="1"/>
</dbReference>
<dbReference type="AlphaFoldDB" id="A0A1M4RXQ3"/>
<dbReference type="CDD" id="cd19078">
    <property type="entry name" value="AKR_AKR13C1_2"/>
    <property type="match status" value="1"/>
</dbReference>
<dbReference type="InterPro" id="IPR036812">
    <property type="entry name" value="NAD(P)_OxRdtase_dom_sf"/>
</dbReference>
<sequence length="327" mass="35666">MTSKRSLGGSGFDVAPIGYGCMGISHAHGYAMEFDDGVRTVREAVEAGYTYFDTATTYTGITRSGKSSINEEVVGTALAPYREQVVAATKFGVTINADHSLTLDSSAAAIRATVEKSLRQLGFDHLDLVYQARIDPNTEPEAVAQTMAELMAEGKVLNWGISETGEEYLRRAHAVTPVVAIQNVINMSRREHEAMIPVTQELGIAFTVFTPLMKGFLSARTDPNRLFREGDDYRRMMTQFSAKGVAQAAPLYALLDEYANAHDATWAQICLAWLLAKGPNLIPVAGTTNPDRMRENLAAADIVLTAAELADIDRRLAEIKPENFGKE</sequence>